<dbReference type="AlphaFoldDB" id="X1F617"/>
<name>X1F617_9ZZZZ</name>
<dbReference type="EMBL" id="BARU01008423">
    <property type="protein sequence ID" value="GAH41066.1"/>
    <property type="molecule type" value="Genomic_DNA"/>
</dbReference>
<proteinExistence type="predicted"/>
<comment type="caution">
    <text evidence="1">The sequence shown here is derived from an EMBL/GenBank/DDBJ whole genome shotgun (WGS) entry which is preliminary data.</text>
</comment>
<protein>
    <submittedName>
        <fullName evidence="1">Uncharacterized protein</fullName>
    </submittedName>
</protein>
<gene>
    <name evidence="1" type="ORF">S03H2_16486</name>
</gene>
<sequence length="166" mass="18957">MALQVRKINKAKWLRADIVNGAEIPADAITNCLRTQQNNLSVWKIKSEDEIESAVLAIISGQPRLETIDIALLSPEYLEQNGVKFMATEGKTAVKMPKDIHFDMVELTYEKLGVIAYHIVEKFKEKKVFRYTRKKLKDILNNAINEKRLDINKLSEDIKSILCING</sequence>
<evidence type="ECO:0000313" key="1">
    <source>
        <dbReference type="EMBL" id="GAH41066.1"/>
    </source>
</evidence>
<reference evidence="1" key="1">
    <citation type="journal article" date="2014" name="Front. Microbiol.">
        <title>High frequency of phylogenetically diverse reductive dehalogenase-homologous genes in deep subseafloor sedimentary metagenomes.</title>
        <authorList>
            <person name="Kawai M."/>
            <person name="Futagami T."/>
            <person name="Toyoda A."/>
            <person name="Takaki Y."/>
            <person name="Nishi S."/>
            <person name="Hori S."/>
            <person name="Arai W."/>
            <person name="Tsubouchi T."/>
            <person name="Morono Y."/>
            <person name="Uchiyama I."/>
            <person name="Ito T."/>
            <person name="Fujiyama A."/>
            <person name="Inagaki F."/>
            <person name="Takami H."/>
        </authorList>
    </citation>
    <scope>NUCLEOTIDE SEQUENCE</scope>
    <source>
        <strain evidence="1">Expedition CK06-06</strain>
    </source>
</reference>
<organism evidence="1">
    <name type="scientific">marine sediment metagenome</name>
    <dbReference type="NCBI Taxonomy" id="412755"/>
    <lineage>
        <taxon>unclassified sequences</taxon>
        <taxon>metagenomes</taxon>
        <taxon>ecological metagenomes</taxon>
    </lineage>
</organism>
<accession>X1F617</accession>